<comment type="caution">
    <text evidence="1">The sequence shown here is derived from an EMBL/GenBank/DDBJ whole genome shotgun (WGS) entry which is preliminary data.</text>
</comment>
<proteinExistence type="predicted"/>
<dbReference type="RefSeq" id="WP_128867410.1">
    <property type="nucleotide sequence ID" value="NZ_JAAVJF010000001.1"/>
</dbReference>
<accession>A0A7L4P9P7</accession>
<keyword evidence="2" id="KW-1185">Reference proteome</keyword>
<protein>
    <submittedName>
        <fullName evidence="1">Uncharacterized protein</fullName>
    </submittedName>
</protein>
<dbReference type="Proteomes" id="UP000554766">
    <property type="component" value="Unassembled WGS sequence"/>
</dbReference>
<sequence>MVSRLKMVGTAMLGVMAVALVVAAVVELYDQDVREDCVGPGCVIAYSYQKTWTKVWYDDSSRSVVGHTSNHDIRSGGIRYYTIKSHGHPAFVGCIGDPWSGYQWARIDFDNVDWYDIGVGYVGSWYTQSSVWVRAC</sequence>
<reference evidence="1 2" key="1">
    <citation type="journal article" date="2020" name="Nat. Commun.">
        <title>The structures of two archaeal type IV pili illuminate evolutionary relationships.</title>
        <authorList>
            <person name="Wang F."/>
            <person name="Baquero D.P."/>
            <person name="Su Z."/>
            <person name="Beltran L.C."/>
            <person name="Prangishvili D."/>
            <person name="Krupovic M."/>
            <person name="Egelman E.H."/>
        </authorList>
    </citation>
    <scope>NUCLEOTIDE SEQUENCE [LARGE SCALE GENOMIC DNA]</scope>
    <source>
        <strain evidence="1 2">2GA</strain>
    </source>
</reference>
<gene>
    <name evidence="1" type="ORF">HC235_01140</name>
</gene>
<evidence type="ECO:0000313" key="2">
    <source>
        <dbReference type="Proteomes" id="UP000554766"/>
    </source>
</evidence>
<organism evidence="1 2">
    <name type="scientific">Pyrobaculum arsenaticum</name>
    <dbReference type="NCBI Taxonomy" id="121277"/>
    <lineage>
        <taxon>Archaea</taxon>
        <taxon>Thermoproteota</taxon>
        <taxon>Thermoprotei</taxon>
        <taxon>Thermoproteales</taxon>
        <taxon>Thermoproteaceae</taxon>
        <taxon>Pyrobaculum</taxon>
    </lineage>
</organism>
<evidence type="ECO:0000313" key="1">
    <source>
        <dbReference type="EMBL" id="NYR14596.1"/>
    </source>
</evidence>
<dbReference type="GeneID" id="38938017"/>
<name>A0A7L4P9P7_9CREN</name>
<dbReference type="AlphaFoldDB" id="A0A7L4P9P7"/>
<dbReference type="EMBL" id="JAAVJF010000001">
    <property type="protein sequence ID" value="NYR14596.1"/>
    <property type="molecule type" value="Genomic_DNA"/>
</dbReference>